<protein>
    <submittedName>
        <fullName evidence="2">Uncharacterized protein</fullName>
    </submittedName>
</protein>
<organism evidence="1 2">
    <name type="scientific">Panagrolaimus sp. JU765</name>
    <dbReference type="NCBI Taxonomy" id="591449"/>
    <lineage>
        <taxon>Eukaryota</taxon>
        <taxon>Metazoa</taxon>
        <taxon>Ecdysozoa</taxon>
        <taxon>Nematoda</taxon>
        <taxon>Chromadorea</taxon>
        <taxon>Rhabditida</taxon>
        <taxon>Tylenchina</taxon>
        <taxon>Panagrolaimomorpha</taxon>
        <taxon>Panagrolaimoidea</taxon>
        <taxon>Panagrolaimidae</taxon>
        <taxon>Panagrolaimus</taxon>
    </lineage>
</organism>
<accession>A0AC34RLX8</accession>
<evidence type="ECO:0000313" key="2">
    <source>
        <dbReference type="WBParaSite" id="JU765_v2.g8247.t1"/>
    </source>
</evidence>
<name>A0AC34RLX8_9BILA</name>
<dbReference type="Proteomes" id="UP000887576">
    <property type="component" value="Unplaced"/>
</dbReference>
<sequence>MEEYDEISSTEMNNDIPERSYAYDSSLAGEIASPRSHTSTIDREIHMSKLQLRLSEMRQQGEASEIELHALFKKVKLKWEILDTEWKKCCKMFEAELVVNKRDHVDLEWAKDDWFEDVKELLERQNKAEKLAAKKEKLKELIQIMEE</sequence>
<proteinExistence type="predicted"/>
<reference evidence="2" key="1">
    <citation type="submission" date="2022-11" db="UniProtKB">
        <authorList>
            <consortium name="WormBaseParasite"/>
        </authorList>
    </citation>
    <scope>IDENTIFICATION</scope>
</reference>
<evidence type="ECO:0000313" key="1">
    <source>
        <dbReference type="Proteomes" id="UP000887576"/>
    </source>
</evidence>
<dbReference type="WBParaSite" id="JU765_v2.g8247.t1">
    <property type="protein sequence ID" value="JU765_v2.g8247.t1"/>
    <property type="gene ID" value="JU765_v2.g8247"/>
</dbReference>